<dbReference type="EMBL" id="STFF01000001">
    <property type="protein sequence ID" value="THU41025.1"/>
    <property type="molecule type" value="Genomic_DNA"/>
</dbReference>
<evidence type="ECO:0000313" key="2">
    <source>
        <dbReference type="EMBL" id="THU41025.1"/>
    </source>
</evidence>
<dbReference type="RefSeq" id="WP_136575515.1">
    <property type="nucleotide sequence ID" value="NZ_STFF01000001.1"/>
</dbReference>
<gene>
    <name evidence="2" type="ORF">FAM09_02605</name>
</gene>
<feature type="transmembrane region" description="Helical" evidence="1">
    <location>
        <begin position="155"/>
        <end position="174"/>
    </location>
</feature>
<proteinExistence type="predicted"/>
<organism evidence="2 3">
    <name type="scientific">Niastella caeni</name>
    <dbReference type="NCBI Taxonomy" id="2569763"/>
    <lineage>
        <taxon>Bacteria</taxon>
        <taxon>Pseudomonadati</taxon>
        <taxon>Bacteroidota</taxon>
        <taxon>Chitinophagia</taxon>
        <taxon>Chitinophagales</taxon>
        <taxon>Chitinophagaceae</taxon>
        <taxon>Niastella</taxon>
    </lineage>
</organism>
<keyword evidence="3" id="KW-1185">Reference proteome</keyword>
<sequence>MKIEEHSGLWSAIQQFPLDDPNAEITFSSKLSAKQKWSPTFTERVVEEYRKFIFLCCISPNGASPSQAVDEAWHLHLTYTKSYWIDLCKNTLGKDIHHYPSRGGDEEDHKHLDWYAATLTLYQSVFESPPPNDIWPPPPEYELIPEPTWSIRNEVIALILMLLLFTLTVSAYLHKDLFPFSLDGPQFLVFFPLLAITCIICYVILQNEKGRALHQLVTTHFPTDATVYQLAQFLYGKHRAVQTAIVDLVRRNLLGLTSDKQFIVYRNRYYRPDNEQNPLIAGFLNEESSSVTYDMIACNWYNDESNMHPVLQKLYLLAYHKEPFFKRYHLLMVPYAVGIARLFQGLANGKDVGYLFWEMVLLVLASMALTKMVSRKAIIFKKVEVLARLQQDVGSLYGDKLVGEFAMDGNDAINWFSDGIVLAGIFSVYPVIDHTKAANVTGSCSSCSGGGGGCSGGGGGGCGGGCGGCGGGD</sequence>
<protein>
    <recommendedName>
        <fullName evidence="4">TIGR04222 domain-containing membrane protein</fullName>
    </recommendedName>
</protein>
<evidence type="ECO:0000256" key="1">
    <source>
        <dbReference type="SAM" id="Phobius"/>
    </source>
</evidence>
<feature type="transmembrane region" description="Helical" evidence="1">
    <location>
        <begin position="328"/>
        <end position="347"/>
    </location>
</feature>
<name>A0A4S8HZL5_9BACT</name>
<dbReference type="Proteomes" id="UP000306918">
    <property type="component" value="Unassembled WGS sequence"/>
</dbReference>
<comment type="caution">
    <text evidence="2">The sequence shown here is derived from an EMBL/GenBank/DDBJ whole genome shotgun (WGS) entry which is preliminary data.</text>
</comment>
<evidence type="ECO:0008006" key="4">
    <source>
        <dbReference type="Google" id="ProtNLM"/>
    </source>
</evidence>
<keyword evidence="1" id="KW-0472">Membrane</keyword>
<reference evidence="2 3" key="1">
    <citation type="submission" date="2019-04" db="EMBL/GenBank/DDBJ databases">
        <title>Niastella caeni sp. nov., isolated from activated sludge.</title>
        <authorList>
            <person name="Sheng M."/>
        </authorList>
    </citation>
    <scope>NUCLEOTIDE SEQUENCE [LARGE SCALE GENOMIC DNA]</scope>
    <source>
        <strain evidence="2 3">HX-2-15</strain>
    </source>
</reference>
<accession>A0A4S8HZL5</accession>
<keyword evidence="1" id="KW-0812">Transmembrane</keyword>
<feature type="transmembrane region" description="Helical" evidence="1">
    <location>
        <begin position="353"/>
        <end position="373"/>
    </location>
</feature>
<keyword evidence="1" id="KW-1133">Transmembrane helix</keyword>
<feature type="transmembrane region" description="Helical" evidence="1">
    <location>
        <begin position="186"/>
        <end position="205"/>
    </location>
</feature>
<dbReference type="OrthoDB" id="196672at2"/>
<dbReference type="AlphaFoldDB" id="A0A4S8HZL5"/>
<evidence type="ECO:0000313" key="3">
    <source>
        <dbReference type="Proteomes" id="UP000306918"/>
    </source>
</evidence>